<keyword evidence="10" id="KW-1185">Reference proteome</keyword>
<dbReference type="Gene3D" id="2.102.10.10">
    <property type="entry name" value="Rieske [2Fe-2S] iron-sulphur domain"/>
    <property type="match status" value="1"/>
</dbReference>
<keyword evidence="4" id="KW-0411">Iron-sulfur</keyword>
<evidence type="ECO:0000313" key="9">
    <source>
        <dbReference type="EMBL" id="BDE04899.1"/>
    </source>
</evidence>
<evidence type="ECO:0000256" key="1">
    <source>
        <dbReference type="ARBA" id="ARBA00022714"/>
    </source>
</evidence>
<dbReference type="KEGG" id="vab:WPS_01750"/>
<dbReference type="InterPro" id="IPR036922">
    <property type="entry name" value="Rieske_2Fe-2S_sf"/>
</dbReference>
<dbReference type="GO" id="GO:0016020">
    <property type="term" value="C:membrane"/>
    <property type="evidence" value="ECO:0007669"/>
    <property type="project" value="InterPro"/>
</dbReference>
<reference evidence="9 10" key="1">
    <citation type="journal article" date="2022" name="ISME Commun">
        <title>Vulcanimicrobium alpinus gen. nov. sp. nov., the first cultivated representative of the candidate phylum 'Eremiobacterota', is a metabolically versatile aerobic anoxygenic phototroph.</title>
        <authorList>
            <person name="Yabe S."/>
            <person name="Muto K."/>
            <person name="Abe K."/>
            <person name="Yokota A."/>
            <person name="Staudigel H."/>
            <person name="Tebo B.M."/>
        </authorList>
    </citation>
    <scope>NUCLEOTIDE SEQUENCE [LARGE SCALE GENOMIC DNA]</scope>
    <source>
        <strain evidence="9 10">WC8-2</strain>
    </source>
</reference>
<keyword evidence="1" id="KW-0001">2Fe-2S</keyword>
<dbReference type="SUPFAM" id="SSF50022">
    <property type="entry name" value="ISP domain"/>
    <property type="match status" value="1"/>
</dbReference>
<keyword evidence="5" id="KW-1015">Disulfide bond</keyword>
<evidence type="ECO:0000259" key="8">
    <source>
        <dbReference type="PROSITE" id="PS51296"/>
    </source>
</evidence>
<evidence type="ECO:0000256" key="4">
    <source>
        <dbReference type="ARBA" id="ARBA00023014"/>
    </source>
</evidence>
<evidence type="ECO:0000256" key="3">
    <source>
        <dbReference type="ARBA" id="ARBA00023004"/>
    </source>
</evidence>
<organism evidence="9 10">
    <name type="scientific">Vulcanimicrobium alpinum</name>
    <dbReference type="NCBI Taxonomy" id="3016050"/>
    <lineage>
        <taxon>Bacteria</taxon>
        <taxon>Bacillati</taxon>
        <taxon>Vulcanimicrobiota</taxon>
        <taxon>Vulcanimicrobiia</taxon>
        <taxon>Vulcanimicrobiales</taxon>
        <taxon>Vulcanimicrobiaceae</taxon>
        <taxon>Vulcanimicrobium</taxon>
    </lineage>
</organism>
<accession>A0AAN1XTG9</accession>
<keyword evidence="2" id="KW-0479">Metal-binding</keyword>
<dbReference type="GO" id="GO:0004497">
    <property type="term" value="F:monooxygenase activity"/>
    <property type="evidence" value="ECO:0007669"/>
    <property type="project" value="UniProtKB-ARBA"/>
</dbReference>
<dbReference type="GO" id="GO:0016705">
    <property type="term" value="F:oxidoreductase activity, acting on paired donors, with incorporation or reduction of molecular oxygen"/>
    <property type="evidence" value="ECO:0007669"/>
    <property type="project" value="UniProtKB-ARBA"/>
</dbReference>
<feature type="transmembrane region" description="Helical" evidence="7">
    <location>
        <begin position="21"/>
        <end position="43"/>
    </location>
</feature>
<sequence>MAHAEAYKEPGTPEEQSRRTFMANAVIALGGVIGISLTIPLVASLIPAADATNDQWSGLTPEQANALKKATADAPVKVTFNVHETNGYFGAADNEQFVWAVRASDDELKKARPELFDGSAKLPYDAVNMGFVVFSPLCPHLGCRYAWIAAQKKFICPCHGSVYSVLGTHEAGPALRGLDPLPLREYQGKVQVTWIEYAPNMPAHVVLKVG</sequence>
<name>A0AAN1XTG9_UNVUL</name>
<dbReference type="PANTHER" id="PTHR10134">
    <property type="entry name" value="CYTOCHROME B-C1 COMPLEX SUBUNIT RIESKE, MITOCHONDRIAL"/>
    <property type="match status" value="1"/>
</dbReference>
<dbReference type="InterPro" id="IPR017941">
    <property type="entry name" value="Rieske_2Fe-2S"/>
</dbReference>
<keyword evidence="3" id="KW-0408">Iron</keyword>
<comment type="cofactor">
    <cofactor evidence="6">
        <name>[2Fe-2S] cluster</name>
        <dbReference type="ChEBI" id="CHEBI:190135"/>
    </cofactor>
</comment>
<dbReference type="Proteomes" id="UP001317532">
    <property type="component" value="Chromosome"/>
</dbReference>
<evidence type="ECO:0000313" key="10">
    <source>
        <dbReference type="Proteomes" id="UP001317532"/>
    </source>
</evidence>
<keyword evidence="7" id="KW-0472">Membrane</keyword>
<dbReference type="Pfam" id="PF00355">
    <property type="entry name" value="Rieske"/>
    <property type="match status" value="1"/>
</dbReference>
<dbReference type="GO" id="GO:0046872">
    <property type="term" value="F:metal ion binding"/>
    <property type="evidence" value="ECO:0007669"/>
    <property type="project" value="UniProtKB-KW"/>
</dbReference>
<dbReference type="PROSITE" id="PS51296">
    <property type="entry name" value="RIESKE"/>
    <property type="match status" value="1"/>
</dbReference>
<dbReference type="AlphaFoldDB" id="A0AAN1XTG9"/>
<dbReference type="GO" id="GO:0051537">
    <property type="term" value="F:2 iron, 2 sulfur cluster binding"/>
    <property type="evidence" value="ECO:0007669"/>
    <property type="project" value="UniProtKB-KW"/>
</dbReference>
<dbReference type="EMBL" id="AP025523">
    <property type="protein sequence ID" value="BDE04899.1"/>
    <property type="molecule type" value="Genomic_DNA"/>
</dbReference>
<proteinExistence type="predicted"/>
<dbReference type="InterPro" id="IPR014349">
    <property type="entry name" value="Rieske_Fe-S_prot"/>
</dbReference>
<evidence type="ECO:0000256" key="7">
    <source>
        <dbReference type="SAM" id="Phobius"/>
    </source>
</evidence>
<keyword evidence="7" id="KW-0812">Transmembrane</keyword>
<feature type="domain" description="Rieske" evidence="8">
    <location>
        <begin position="99"/>
        <end position="192"/>
    </location>
</feature>
<dbReference type="PRINTS" id="PR00162">
    <property type="entry name" value="RIESKE"/>
</dbReference>
<evidence type="ECO:0000256" key="5">
    <source>
        <dbReference type="ARBA" id="ARBA00023157"/>
    </source>
</evidence>
<keyword evidence="7" id="KW-1133">Transmembrane helix</keyword>
<dbReference type="InterPro" id="IPR005805">
    <property type="entry name" value="Rieske_Fe-S_prot_C"/>
</dbReference>
<dbReference type="RefSeq" id="WP_317995986.1">
    <property type="nucleotide sequence ID" value="NZ_AP025523.1"/>
</dbReference>
<gene>
    <name evidence="9" type="ORF">WPS_01750</name>
</gene>
<protein>
    <recommendedName>
        <fullName evidence="8">Rieske domain-containing protein</fullName>
    </recommendedName>
</protein>
<evidence type="ECO:0000256" key="6">
    <source>
        <dbReference type="ARBA" id="ARBA00034078"/>
    </source>
</evidence>
<evidence type="ECO:0000256" key="2">
    <source>
        <dbReference type="ARBA" id="ARBA00022723"/>
    </source>
</evidence>